<organism evidence="1 2">
    <name type="scientific">Aphanocapsa feldmannii 277cV</name>
    <dbReference type="NCBI Taxonomy" id="2507553"/>
    <lineage>
        <taxon>Bacteria</taxon>
        <taxon>Bacillati</taxon>
        <taxon>Cyanobacteriota</taxon>
        <taxon>Cyanophyceae</taxon>
        <taxon>Oscillatoriophycideae</taxon>
        <taxon>Chroococcales</taxon>
        <taxon>Microcystaceae</taxon>
        <taxon>Aphanocapsa</taxon>
    </lineage>
</organism>
<dbReference type="Proteomes" id="UP000317990">
    <property type="component" value="Unassembled WGS sequence"/>
</dbReference>
<evidence type="ECO:0000313" key="1">
    <source>
        <dbReference type="EMBL" id="TGG90278.1"/>
    </source>
</evidence>
<sequence length="95" mass="9937">MSPPQQRLRLQEKEKRLLLSNSARVIEQIPSRIPPGPTAGQRSSPVCSGSAPVCSGSALDLLRVCSGLLWICSGSALVRGAGMVSRTVAIPLASL</sequence>
<proteinExistence type="predicted"/>
<dbReference type="EMBL" id="SRMO01000092">
    <property type="protein sequence ID" value="TGG90278.1"/>
    <property type="molecule type" value="Genomic_DNA"/>
</dbReference>
<gene>
    <name evidence="1" type="ORF">ERJ67_11120</name>
</gene>
<accession>A0A524RKL8</accession>
<comment type="caution">
    <text evidence="1">The sequence shown here is derived from an EMBL/GenBank/DDBJ whole genome shotgun (WGS) entry which is preliminary data.</text>
</comment>
<dbReference type="AlphaFoldDB" id="A0A524RKL8"/>
<name>A0A524RKL8_9CHRO</name>
<reference evidence="1 2" key="1">
    <citation type="journal article" date="2019" name="mSystems">
        <title>Life at home and on the roam: Genomic adaptions reflect the dual lifestyle of an intracellular, facultative symbiont.</title>
        <authorList>
            <person name="Burgsdorf I."/>
        </authorList>
    </citation>
    <scope>NUCLEOTIDE SEQUENCE [LARGE SCALE GENOMIC DNA]</scope>
    <source>
        <strain evidence="1">277cV</strain>
    </source>
</reference>
<evidence type="ECO:0000313" key="2">
    <source>
        <dbReference type="Proteomes" id="UP000317990"/>
    </source>
</evidence>
<protein>
    <submittedName>
        <fullName evidence="1">Uncharacterized protein</fullName>
    </submittedName>
</protein>